<dbReference type="GO" id="GO:0016810">
    <property type="term" value="F:hydrolase activity, acting on carbon-nitrogen (but not peptide) bonds"/>
    <property type="evidence" value="ECO:0007669"/>
    <property type="project" value="InterPro"/>
</dbReference>
<evidence type="ECO:0000256" key="2">
    <source>
        <dbReference type="ARBA" id="ARBA00022729"/>
    </source>
</evidence>
<gene>
    <name evidence="5" type="ORF">GXN74_02410</name>
</gene>
<name>A0A7X5KNB5_9FIRM</name>
<comment type="subcellular location">
    <subcellularLocation>
        <location evidence="1">Secreted</location>
    </subcellularLocation>
</comment>
<feature type="compositionally biased region" description="Basic and acidic residues" evidence="3">
    <location>
        <begin position="34"/>
        <end position="43"/>
    </location>
</feature>
<dbReference type="AlphaFoldDB" id="A0A7X5KNB5"/>
<evidence type="ECO:0000256" key="1">
    <source>
        <dbReference type="ARBA" id="ARBA00004613"/>
    </source>
</evidence>
<evidence type="ECO:0000313" key="5">
    <source>
        <dbReference type="EMBL" id="NDL66602.1"/>
    </source>
</evidence>
<dbReference type="PANTHER" id="PTHR34216:SF3">
    <property type="entry name" value="POLY-BETA-1,6-N-ACETYL-D-GLUCOSAMINE N-DEACETYLASE"/>
    <property type="match status" value="1"/>
</dbReference>
<keyword evidence="2" id="KW-0732">Signal</keyword>
<feature type="compositionally biased region" description="Basic and acidic residues" evidence="3">
    <location>
        <begin position="72"/>
        <end position="81"/>
    </location>
</feature>
<dbReference type="Gene3D" id="3.20.20.370">
    <property type="entry name" value="Glycoside hydrolase/deacetylase"/>
    <property type="match status" value="1"/>
</dbReference>
<evidence type="ECO:0000259" key="4">
    <source>
        <dbReference type="Pfam" id="PF01522"/>
    </source>
</evidence>
<evidence type="ECO:0000313" key="6">
    <source>
        <dbReference type="Proteomes" id="UP000461585"/>
    </source>
</evidence>
<comment type="caution">
    <text evidence="5">The sequence shown here is derived from an EMBL/GenBank/DDBJ whole genome shotgun (WGS) entry which is preliminary data.</text>
</comment>
<dbReference type="RefSeq" id="WP_162369332.1">
    <property type="nucleotide sequence ID" value="NZ_JAAEEH010000004.1"/>
</dbReference>
<feature type="region of interest" description="Disordered" evidence="3">
    <location>
        <begin position="32"/>
        <end position="81"/>
    </location>
</feature>
<keyword evidence="6" id="KW-1185">Reference proteome</keyword>
<organism evidence="5 6">
    <name type="scientific">Anaerotalea alkaliphila</name>
    <dbReference type="NCBI Taxonomy" id="2662126"/>
    <lineage>
        <taxon>Bacteria</taxon>
        <taxon>Bacillati</taxon>
        <taxon>Bacillota</taxon>
        <taxon>Clostridia</taxon>
        <taxon>Eubacteriales</taxon>
        <taxon>Anaerotalea</taxon>
    </lineage>
</organism>
<dbReference type="PANTHER" id="PTHR34216">
    <property type="match status" value="1"/>
</dbReference>
<dbReference type="Pfam" id="PF01522">
    <property type="entry name" value="Polysacc_deac_1"/>
    <property type="match status" value="1"/>
</dbReference>
<dbReference type="InterPro" id="IPR011330">
    <property type="entry name" value="Glyco_hydro/deAcase_b/a-brl"/>
</dbReference>
<dbReference type="Proteomes" id="UP000461585">
    <property type="component" value="Unassembled WGS sequence"/>
</dbReference>
<accession>A0A7X5KNB5</accession>
<reference evidence="5 6" key="1">
    <citation type="submission" date="2020-01" db="EMBL/GenBank/DDBJ databases">
        <title>Anaeroalcalibacter tamaniensis gen. nov., sp. nov., moderately halophilic strictly anaerobic fermenter bacterium from mud volcano of Taman peninsula.</title>
        <authorList>
            <person name="Frolova A."/>
            <person name="Merkel A.Y."/>
            <person name="Slobodkin A.I."/>
        </authorList>
    </citation>
    <scope>NUCLEOTIDE SEQUENCE [LARGE SCALE GENOMIC DNA]</scope>
    <source>
        <strain evidence="5 6">F-3ap</strain>
    </source>
</reference>
<dbReference type="GO" id="GO:0005975">
    <property type="term" value="P:carbohydrate metabolic process"/>
    <property type="evidence" value="ECO:0007669"/>
    <property type="project" value="InterPro"/>
</dbReference>
<evidence type="ECO:0000256" key="3">
    <source>
        <dbReference type="SAM" id="MobiDB-lite"/>
    </source>
</evidence>
<proteinExistence type="predicted"/>
<dbReference type="EMBL" id="JAAEEH010000004">
    <property type="protein sequence ID" value="NDL66602.1"/>
    <property type="molecule type" value="Genomic_DNA"/>
</dbReference>
<feature type="domain" description="NodB homology" evidence="4">
    <location>
        <begin position="142"/>
        <end position="272"/>
    </location>
</feature>
<sequence>MKGRRERKKAAGRALLWLGVLLLLAGCGGSPGREIQKRDHLEEAAANGGKVEASEEAMAEAPQEEEPNQEPADPRESIDLSLKPDESGKVMVLMYHNIGPEEKEWVRTPENFLKDLEVLYEKGYRPVSLTDFVTGRIPTEAGKTPVVITFDDGNLNNFEYLEDGSLNPLSAVGLLLAFHEEHTDFPLEATFFLDGSQPFRQQGMEGKKLDFLIEKGMDVGNHTKGHDNLSKADGAKIQQAIGAQAQFLEGLIGQEGYRVETLALPYGGRPKDEALKAYLGAGSFEGVPYGNIAVLNVGWHPAHSPYDSRFDPLSIPRIRASEMKVDNVGLYNYLEYFDKHPEERFVSDGNPEVVTVPEGKQERLKELDGMQLYIYQNQQEKEME</sequence>
<dbReference type="PROSITE" id="PS51257">
    <property type="entry name" value="PROKAR_LIPOPROTEIN"/>
    <property type="match status" value="1"/>
</dbReference>
<feature type="compositionally biased region" description="Acidic residues" evidence="3">
    <location>
        <begin position="54"/>
        <end position="68"/>
    </location>
</feature>
<dbReference type="InterPro" id="IPR002509">
    <property type="entry name" value="NODB_dom"/>
</dbReference>
<protein>
    <submittedName>
        <fullName evidence="5">Polysaccharide deacetylase family protein</fullName>
    </submittedName>
</protein>
<dbReference type="GO" id="GO:0005576">
    <property type="term" value="C:extracellular region"/>
    <property type="evidence" value="ECO:0007669"/>
    <property type="project" value="UniProtKB-SubCell"/>
</dbReference>
<dbReference type="SUPFAM" id="SSF88713">
    <property type="entry name" value="Glycoside hydrolase/deacetylase"/>
    <property type="match status" value="1"/>
</dbReference>
<dbReference type="InterPro" id="IPR051398">
    <property type="entry name" value="Polysacch_Deacetylase"/>
</dbReference>